<dbReference type="Proteomes" id="UP000007879">
    <property type="component" value="Unassembled WGS sequence"/>
</dbReference>
<protein>
    <submittedName>
        <fullName evidence="2">Uncharacterized protein</fullName>
    </submittedName>
</protein>
<keyword evidence="1" id="KW-0472">Membrane</keyword>
<evidence type="ECO:0000313" key="3">
    <source>
        <dbReference type="Proteomes" id="UP000007879"/>
    </source>
</evidence>
<name>A0A1X7SZI4_AMPQE</name>
<keyword evidence="1" id="KW-1133">Transmembrane helix</keyword>
<dbReference type="EnsemblMetazoa" id="XM_003391312.3">
    <property type="protein sequence ID" value="XP_003391360.1"/>
    <property type="gene ID" value="LOC100641483"/>
</dbReference>
<evidence type="ECO:0000256" key="1">
    <source>
        <dbReference type="SAM" id="Phobius"/>
    </source>
</evidence>
<reference evidence="2" key="2">
    <citation type="submission" date="2017-05" db="UniProtKB">
        <authorList>
            <consortium name="EnsemblMetazoa"/>
        </authorList>
    </citation>
    <scope>IDENTIFICATION</scope>
</reference>
<dbReference type="KEGG" id="aqu:100641483"/>
<dbReference type="InParanoid" id="A0A1X7SZI4"/>
<organism evidence="2">
    <name type="scientific">Amphimedon queenslandica</name>
    <name type="common">Sponge</name>
    <dbReference type="NCBI Taxonomy" id="400682"/>
    <lineage>
        <taxon>Eukaryota</taxon>
        <taxon>Metazoa</taxon>
        <taxon>Porifera</taxon>
        <taxon>Demospongiae</taxon>
        <taxon>Heteroscleromorpha</taxon>
        <taxon>Haplosclerida</taxon>
        <taxon>Niphatidae</taxon>
        <taxon>Amphimedon</taxon>
    </lineage>
</organism>
<gene>
    <name evidence="2" type="primary">100641483</name>
</gene>
<dbReference type="EnsemblMetazoa" id="Aqu2.1.07584_001">
    <property type="protein sequence ID" value="Aqu2.1.07584_001"/>
    <property type="gene ID" value="Aqu2.1.07584"/>
</dbReference>
<dbReference type="AlphaFoldDB" id="A0A1X7SZI4"/>
<feature type="transmembrane region" description="Helical" evidence="1">
    <location>
        <begin position="48"/>
        <end position="73"/>
    </location>
</feature>
<proteinExistence type="predicted"/>
<accession>A0A1X7SZI4</accession>
<keyword evidence="3" id="KW-1185">Reference proteome</keyword>
<reference evidence="3" key="1">
    <citation type="journal article" date="2010" name="Nature">
        <title>The Amphimedon queenslandica genome and the evolution of animal complexity.</title>
        <authorList>
            <person name="Srivastava M."/>
            <person name="Simakov O."/>
            <person name="Chapman J."/>
            <person name="Fahey B."/>
            <person name="Gauthier M.E."/>
            <person name="Mitros T."/>
            <person name="Richards G.S."/>
            <person name="Conaco C."/>
            <person name="Dacre M."/>
            <person name="Hellsten U."/>
            <person name="Larroux C."/>
            <person name="Putnam N.H."/>
            <person name="Stanke M."/>
            <person name="Adamska M."/>
            <person name="Darling A."/>
            <person name="Degnan S.M."/>
            <person name="Oakley T.H."/>
            <person name="Plachetzki D.C."/>
            <person name="Zhai Y."/>
            <person name="Adamski M."/>
            <person name="Calcino A."/>
            <person name="Cummins S.F."/>
            <person name="Goodstein D.M."/>
            <person name="Harris C."/>
            <person name="Jackson D.J."/>
            <person name="Leys S.P."/>
            <person name="Shu S."/>
            <person name="Woodcroft B.J."/>
            <person name="Vervoort M."/>
            <person name="Kosik K.S."/>
            <person name="Manning G."/>
            <person name="Degnan B.M."/>
            <person name="Rokhsar D.S."/>
        </authorList>
    </citation>
    <scope>NUCLEOTIDE SEQUENCE [LARGE SCALE GENOMIC DNA]</scope>
</reference>
<evidence type="ECO:0000313" key="2">
    <source>
        <dbReference type="EnsemblMetazoa" id="Aqu2.1.07584_001"/>
    </source>
</evidence>
<keyword evidence="1" id="KW-0812">Transmembrane</keyword>
<sequence length="100" mass="10952">MSTYTISVYSYIDLPSINYMTLLILQRYSEVTIFSTPSVSSIHSDSNIVLGVSVGVLLILLTVSVSFNIYCFIRNKGCFATGATIKDPNRADKDIANASM</sequence>